<protein>
    <recommendedName>
        <fullName evidence="3">PA14 domain-containing protein</fullName>
    </recommendedName>
</protein>
<dbReference type="SMART" id="SM00758">
    <property type="entry name" value="PA14"/>
    <property type="match status" value="1"/>
</dbReference>
<dbReference type="AlphaFoldDB" id="A0A364YBA9"/>
<dbReference type="Gene3D" id="2.60.120.380">
    <property type="match status" value="1"/>
</dbReference>
<proteinExistence type="predicted"/>
<dbReference type="OrthoDB" id="938897at2"/>
<evidence type="ECO:0000259" key="3">
    <source>
        <dbReference type="PROSITE" id="PS51820"/>
    </source>
</evidence>
<dbReference type="Pfam" id="PF07691">
    <property type="entry name" value="PA14"/>
    <property type="match status" value="1"/>
</dbReference>
<feature type="signal peptide" evidence="2">
    <location>
        <begin position="1"/>
        <end position="19"/>
    </location>
</feature>
<dbReference type="RefSeq" id="WP_112745597.1">
    <property type="nucleotide sequence ID" value="NZ_QMFY01000001.1"/>
</dbReference>
<dbReference type="Gene3D" id="2.60.120.560">
    <property type="entry name" value="Exo-inulinase, domain 1"/>
    <property type="match status" value="1"/>
</dbReference>
<feature type="domain" description="PA14" evidence="3">
    <location>
        <begin position="269"/>
        <end position="405"/>
    </location>
</feature>
<keyword evidence="5" id="KW-1185">Reference proteome</keyword>
<feature type="chain" id="PRO_5016768836" description="PA14 domain-containing protein" evidence="2">
    <location>
        <begin position="20"/>
        <end position="632"/>
    </location>
</feature>
<dbReference type="GO" id="GO:0016787">
    <property type="term" value="F:hydrolase activity"/>
    <property type="evidence" value="ECO:0007669"/>
    <property type="project" value="InterPro"/>
</dbReference>
<dbReference type="InterPro" id="IPR011658">
    <property type="entry name" value="PA14_dom"/>
</dbReference>
<dbReference type="SUPFAM" id="SSF56988">
    <property type="entry name" value="Anthrax protective antigen"/>
    <property type="match status" value="1"/>
</dbReference>
<dbReference type="InterPro" id="IPR010496">
    <property type="entry name" value="AL/BT2_dom"/>
</dbReference>
<organism evidence="4 5">
    <name type="scientific">Pseudochryseolinea flava</name>
    <dbReference type="NCBI Taxonomy" id="2059302"/>
    <lineage>
        <taxon>Bacteria</taxon>
        <taxon>Pseudomonadati</taxon>
        <taxon>Bacteroidota</taxon>
        <taxon>Cytophagia</taxon>
        <taxon>Cytophagales</taxon>
        <taxon>Fulvivirgaceae</taxon>
        <taxon>Pseudochryseolinea</taxon>
    </lineage>
</organism>
<evidence type="ECO:0000256" key="2">
    <source>
        <dbReference type="SAM" id="SignalP"/>
    </source>
</evidence>
<name>A0A364YBA9_9BACT</name>
<dbReference type="EMBL" id="QMFY01000001">
    <property type="protein sequence ID" value="RAW03382.1"/>
    <property type="molecule type" value="Genomic_DNA"/>
</dbReference>
<accession>A0A364YBA9</accession>
<sequence length="632" mass="69726">MKKKSILFSLMLFSAAVAAQETPVKTLPFNDMSSFKPQAGNWQVVGDVVMDRNVDSHPVAKSIEQTSPGKKKKGKEATPPPAPKAVSFQPGTGILLNMNDDTHKDNLVSAFEHGDIELEFEVMLPKGSNSGIYLQGRYEVQLYDSWGVKEAKFSDIGGIYRNWENKPGKIYMGKAPLSNPAKAPGLWQKMKIVFRAPRFDAAGNKIANAKFVTVSLNDVVIHDNVEVPLPTGGPIENNEKAMGPLMIQGDHGAVAFRNFKYKLTKEISITVSDVTYKTYQGAFKSVDEFASLKPATTGSSPELTAEVIPDENNYGVIYTGKVTVPEDAEYEFYLAVTGGLKFVVNNQTLVDHQTNSRGRRGQKITLKAGTYPFEIYNFKTSSWMPPRLGWYARTENSYVNTLTAYNSFPPDDEPTSPILIHVGSSPKLLRAFLDFKRNRGQRLTHTIGVGDPSGVNYVYDLGAANLVCVWRGDFVDATPMWHERGDGSFRPLGAVQYLLAGPSLVSLASEAEDFPTTYKEGSYKSKGYSIEESTGRPIFKFSLDGLDVDDKITPDGTIITRELTLKNKGAQPLYFKLAEGTSIIKMADGSYAIDDKQFYIKTDHAATIRESGDKKSLVVKVEGNAVKYTVIW</sequence>
<evidence type="ECO:0000313" key="5">
    <source>
        <dbReference type="Proteomes" id="UP000251889"/>
    </source>
</evidence>
<dbReference type="Pfam" id="PF06439">
    <property type="entry name" value="3keto-disac_hyd"/>
    <property type="match status" value="1"/>
</dbReference>
<dbReference type="InterPro" id="IPR037524">
    <property type="entry name" value="PA14/GLEYA"/>
</dbReference>
<dbReference type="Proteomes" id="UP000251889">
    <property type="component" value="Unassembled WGS sequence"/>
</dbReference>
<evidence type="ECO:0000313" key="4">
    <source>
        <dbReference type="EMBL" id="RAW03382.1"/>
    </source>
</evidence>
<keyword evidence="2" id="KW-0732">Signal</keyword>
<feature type="region of interest" description="Disordered" evidence="1">
    <location>
        <begin position="58"/>
        <end position="85"/>
    </location>
</feature>
<comment type="caution">
    <text evidence="4">The sequence shown here is derived from an EMBL/GenBank/DDBJ whole genome shotgun (WGS) entry which is preliminary data.</text>
</comment>
<evidence type="ECO:0000256" key="1">
    <source>
        <dbReference type="SAM" id="MobiDB-lite"/>
    </source>
</evidence>
<dbReference type="PROSITE" id="PS51820">
    <property type="entry name" value="PA14"/>
    <property type="match status" value="1"/>
</dbReference>
<reference evidence="4 5" key="1">
    <citation type="submission" date="2018-06" db="EMBL/GenBank/DDBJ databases">
        <title>Chryseolinea flavus sp. nov., a member of the phylum Bacteroidetes isolated from soil.</title>
        <authorList>
            <person name="Li Y."/>
            <person name="Wang J."/>
        </authorList>
    </citation>
    <scope>NUCLEOTIDE SEQUENCE [LARGE SCALE GENOMIC DNA]</scope>
    <source>
        <strain evidence="4 5">SDU1-6</strain>
    </source>
</reference>
<gene>
    <name evidence="4" type="ORF">DQQ10_04660</name>
</gene>